<gene>
    <name evidence="2" type="primary">tam</name>
    <name evidence="2" type="ORF">NCTC13532_03467</name>
</gene>
<dbReference type="InterPro" id="IPR025714">
    <property type="entry name" value="Methyltranfer_dom"/>
</dbReference>
<keyword evidence="2" id="KW-0489">Methyltransferase</keyword>
<reference evidence="2 3" key="1">
    <citation type="submission" date="2018-06" db="EMBL/GenBank/DDBJ databases">
        <authorList>
            <consortium name="Pathogen Informatics"/>
            <person name="Doyle S."/>
        </authorList>
    </citation>
    <scope>NUCLEOTIDE SEQUENCE [LARGE SCALE GENOMIC DNA]</scope>
    <source>
        <strain evidence="2 3">NCTC13532</strain>
    </source>
</reference>
<dbReference type="PANTHER" id="PTHR43861">
    <property type="entry name" value="TRANS-ACONITATE 2-METHYLTRANSFERASE-RELATED"/>
    <property type="match status" value="1"/>
</dbReference>
<proteinExistence type="predicted"/>
<feature type="domain" description="Methyltransferase" evidence="1">
    <location>
        <begin position="32"/>
        <end position="138"/>
    </location>
</feature>
<sequence length="254" mass="29593">MPWNPEVYNQFKNIRYQPFFDLMQLISADGLKKAIDIGCGTGEQTHILSEKFVDAEFLGIDSSAEMLSQSISFHNDRLRFKQKKVEELYDSEEKWDLIFSNAALQWSDDHEKLFPKLLSLLSENGQFAVQMPLQSENILNQILFQLASEEPYETQLQQWNRISPVLGLDDYAKMMFKAGLKDLNISIKVYPIIADDAEKLFQFISGSALIPYVEKLDEVNKEKFIGEYKKRIAEKFKKFPAIYSFKRMLLYGRK</sequence>
<protein>
    <submittedName>
        <fullName evidence="2">Trans-aconitate 2-methyltransferase</fullName>
        <ecNumber evidence="2">2.1.1.144</ecNumber>
    </submittedName>
</protein>
<dbReference type="Pfam" id="PF13847">
    <property type="entry name" value="Methyltransf_31"/>
    <property type="match status" value="1"/>
</dbReference>
<evidence type="ECO:0000313" key="3">
    <source>
        <dbReference type="Proteomes" id="UP000254282"/>
    </source>
</evidence>
<dbReference type="SUPFAM" id="SSF53335">
    <property type="entry name" value="S-adenosyl-L-methionine-dependent methyltransferases"/>
    <property type="match status" value="1"/>
</dbReference>
<dbReference type="InterPro" id="IPR023149">
    <property type="entry name" value="Trans_acon_MeTrfase_C"/>
</dbReference>
<dbReference type="GO" id="GO:0030798">
    <property type="term" value="F:trans-aconitate 2-methyltransferase activity"/>
    <property type="evidence" value="ECO:0007669"/>
    <property type="project" value="UniProtKB-EC"/>
</dbReference>
<dbReference type="EC" id="2.1.1.144" evidence="2"/>
<dbReference type="CDD" id="cd02440">
    <property type="entry name" value="AdoMet_MTases"/>
    <property type="match status" value="1"/>
</dbReference>
<dbReference type="Proteomes" id="UP000254282">
    <property type="component" value="Unassembled WGS sequence"/>
</dbReference>
<dbReference type="EMBL" id="UFVR01000004">
    <property type="protein sequence ID" value="SUX47875.1"/>
    <property type="molecule type" value="Genomic_DNA"/>
</dbReference>
<dbReference type="AlphaFoldDB" id="A0A381FMV6"/>
<evidence type="ECO:0000313" key="2">
    <source>
        <dbReference type="EMBL" id="SUX47875.1"/>
    </source>
</evidence>
<dbReference type="InterPro" id="IPR029063">
    <property type="entry name" value="SAM-dependent_MTases_sf"/>
</dbReference>
<accession>A0A381FMV6</accession>
<evidence type="ECO:0000259" key="1">
    <source>
        <dbReference type="Pfam" id="PF13847"/>
    </source>
</evidence>
<dbReference type="RefSeq" id="WP_115621164.1">
    <property type="nucleotide sequence ID" value="NZ_UFVR01000004.1"/>
</dbReference>
<dbReference type="PANTHER" id="PTHR43861:SF1">
    <property type="entry name" value="TRANS-ACONITATE 2-METHYLTRANSFERASE"/>
    <property type="match status" value="1"/>
</dbReference>
<name>A0A381FMV6_9FLAO</name>
<dbReference type="Gene3D" id="1.10.150.290">
    <property type="entry name" value="S-adenosyl-L-methionine-dependent methyltransferases"/>
    <property type="match status" value="1"/>
</dbReference>
<dbReference type="STRING" id="254.SAMN05421682_10540"/>
<organism evidence="2 3">
    <name type="scientific">Chryseobacterium indoltheticum</name>
    <dbReference type="NCBI Taxonomy" id="254"/>
    <lineage>
        <taxon>Bacteria</taxon>
        <taxon>Pseudomonadati</taxon>
        <taxon>Bacteroidota</taxon>
        <taxon>Flavobacteriia</taxon>
        <taxon>Flavobacteriales</taxon>
        <taxon>Weeksellaceae</taxon>
        <taxon>Chryseobacterium group</taxon>
        <taxon>Chryseobacterium</taxon>
    </lineage>
</organism>
<dbReference type="Gene3D" id="3.40.50.150">
    <property type="entry name" value="Vaccinia Virus protein VP39"/>
    <property type="match status" value="1"/>
</dbReference>
<dbReference type="GO" id="GO:0032259">
    <property type="term" value="P:methylation"/>
    <property type="evidence" value="ECO:0007669"/>
    <property type="project" value="UniProtKB-KW"/>
</dbReference>
<keyword evidence="2" id="KW-0808">Transferase</keyword>